<dbReference type="KEGG" id="zpl:ZBT109_1840"/>
<accession>A0A348HG34</accession>
<dbReference type="EMBL" id="AP018933">
    <property type="protein sequence ID" value="BBG30586.1"/>
    <property type="molecule type" value="Genomic_DNA"/>
</dbReference>
<organism evidence="1 2">
    <name type="scientific">Zymobacter palmae</name>
    <dbReference type="NCBI Taxonomy" id="33074"/>
    <lineage>
        <taxon>Bacteria</taxon>
        <taxon>Pseudomonadati</taxon>
        <taxon>Pseudomonadota</taxon>
        <taxon>Gammaproteobacteria</taxon>
        <taxon>Oceanospirillales</taxon>
        <taxon>Halomonadaceae</taxon>
        <taxon>Zymobacter group</taxon>
        <taxon>Zymobacter</taxon>
    </lineage>
</organism>
<dbReference type="AlphaFoldDB" id="A0A348HG34"/>
<protein>
    <submittedName>
        <fullName evidence="1">Uncharacterized protein</fullName>
    </submittedName>
</protein>
<evidence type="ECO:0000313" key="2">
    <source>
        <dbReference type="Proteomes" id="UP000267342"/>
    </source>
</evidence>
<gene>
    <name evidence="1" type="ORF">ZBT109_1840</name>
</gene>
<dbReference type="Proteomes" id="UP000267342">
    <property type="component" value="Chromosome"/>
</dbReference>
<proteinExistence type="predicted"/>
<sequence>MCYLIWICCIGVFTLATVSVAKLNECRAVAAGEDVH</sequence>
<dbReference type="STRING" id="1123510.GCA_000620025_01658"/>
<reference evidence="1 2" key="1">
    <citation type="submission" date="2018-09" db="EMBL/GenBank/DDBJ databases">
        <title>Zymobacter palmae IAM14233 (=T109) whole genome analysis.</title>
        <authorList>
            <person name="Yanase H."/>
        </authorList>
    </citation>
    <scope>NUCLEOTIDE SEQUENCE [LARGE SCALE GENOMIC DNA]</scope>
    <source>
        <strain evidence="1 2">IAM14233</strain>
    </source>
</reference>
<keyword evidence="2" id="KW-1185">Reference proteome</keyword>
<evidence type="ECO:0000313" key="1">
    <source>
        <dbReference type="EMBL" id="BBG30586.1"/>
    </source>
</evidence>
<name>A0A348HG34_9GAMM</name>